<evidence type="ECO:0000256" key="2">
    <source>
        <dbReference type="ARBA" id="ARBA00022475"/>
    </source>
</evidence>
<dbReference type="EMBL" id="CP064781">
    <property type="protein sequence ID" value="QRJ64349.1"/>
    <property type="molecule type" value="Genomic_DNA"/>
</dbReference>
<feature type="transmembrane region" description="Helical" evidence="6">
    <location>
        <begin position="32"/>
        <end position="51"/>
    </location>
</feature>
<evidence type="ECO:0000313" key="8">
    <source>
        <dbReference type="Proteomes" id="UP000663444"/>
    </source>
</evidence>
<keyword evidence="8" id="KW-1185">Reference proteome</keyword>
<evidence type="ECO:0000256" key="1">
    <source>
        <dbReference type="ARBA" id="ARBA00004651"/>
    </source>
</evidence>
<organism evidence="7 8">
    <name type="scientific">Azospira restricta</name>
    <dbReference type="NCBI Taxonomy" id="404405"/>
    <lineage>
        <taxon>Bacteria</taxon>
        <taxon>Pseudomonadati</taxon>
        <taxon>Pseudomonadota</taxon>
        <taxon>Betaproteobacteria</taxon>
        <taxon>Rhodocyclales</taxon>
        <taxon>Rhodocyclaceae</taxon>
        <taxon>Azospira</taxon>
    </lineage>
</organism>
<dbReference type="Proteomes" id="UP000663444">
    <property type="component" value="Chromosome"/>
</dbReference>
<evidence type="ECO:0000256" key="3">
    <source>
        <dbReference type="ARBA" id="ARBA00022692"/>
    </source>
</evidence>
<gene>
    <name evidence="7" type="ORF">IWH25_03075</name>
</gene>
<evidence type="ECO:0000256" key="5">
    <source>
        <dbReference type="ARBA" id="ARBA00023136"/>
    </source>
</evidence>
<dbReference type="AlphaFoldDB" id="A0A974SQ52"/>
<keyword evidence="4 6" id="KW-1133">Transmembrane helix</keyword>
<reference evidence="7" key="1">
    <citation type="submission" date="2020-11" db="EMBL/GenBank/DDBJ databases">
        <title>Azospira restricta DSM 18626 genome sequence.</title>
        <authorList>
            <person name="Moe W.M."/>
        </authorList>
    </citation>
    <scope>NUCLEOTIDE SEQUENCE</scope>
    <source>
        <strain evidence="7">DSM 18626</strain>
    </source>
</reference>
<evidence type="ECO:0000313" key="7">
    <source>
        <dbReference type="EMBL" id="QRJ64349.1"/>
    </source>
</evidence>
<name>A0A974SQ52_9RHOO</name>
<dbReference type="InterPro" id="IPR005598">
    <property type="entry name" value="ATP_synth_I"/>
</dbReference>
<feature type="transmembrane region" description="Helical" evidence="6">
    <location>
        <begin position="101"/>
        <end position="119"/>
    </location>
</feature>
<dbReference type="RefSeq" id="WP_203387894.1">
    <property type="nucleotide sequence ID" value="NZ_CP064781.1"/>
</dbReference>
<dbReference type="KEGG" id="ares:IWH25_03075"/>
<dbReference type="GO" id="GO:0005886">
    <property type="term" value="C:plasma membrane"/>
    <property type="evidence" value="ECO:0007669"/>
    <property type="project" value="UniProtKB-SubCell"/>
</dbReference>
<keyword evidence="3 6" id="KW-0812">Transmembrane</keyword>
<keyword evidence="5 6" id="KW-0472">Membrane</keyword>
<evidence type="ECO:0000256" key="4">
    <source>
        <dbReference type="ARBA" id="ARBA00022989"/>
    </source>
</evidence>
<accession>A0A974SQ52</accession>
<keyword evidence="2" id="KW-1003">Cell membrane</keyword>
<comment type="subcellular location">
    <subcellularLocation>
        <location evidence="1">Cell membrane</location>
        <topology evidence="1">Multi-pass membrane protein</topology>
    </subcellularLocation>
</comment>
<sequence>MHPQVRWIIGWQVALTLSIAAVAAVWGGANAALSALAGGGIGVVANLLYVWRAMRLSVDATGKPDPMRAYRGQAAGEAYKFAATLAGFALVFVVYKGVAPIPLFVGYASTFVIYWLALVRRR</sequence>
<evidence type="ECO:0000256" key="6">
    <source>
        <dbReference type="SAM" id="Phobius"/>
    </source>
</evidence>
<feature type="transmembrane region" description="Helical" evidence="6">
    <location>
        <begin position="7"/>
        <end position="26"/>
    </location>
</feature>
<dbReference type="Pfam" id="PF03899">
    <property type="entry name" value="ATP-synt_I"/>
    <property type="match status" value="1"/>
</dbReference>
<feature type="transmembrane region" description="Helical" evidence="6">
    <location>
        <begin position="78"/>
        <end position="95"/>
    </location>
</feature>
<protein>
    <submittedName>
        <fullName evidence="7">ATP synthase subunit I</fullName>
    </submittedName>
</protein>
<proteinExistence type="predicted"/>